<accession>A8YJR3</accession>
<dbReference type="EMBL" id="AM778951">
    <property type="protein sequence ID" value="CAO87683.1"/>
    <property type="molecule type" value="Genomic_DNA"/>
</dbReference>
<protein>
    <submittedName>
        <fullName evidence="1">Uncharacterized protein</fullName>
    </submittedName>
</protein>
<proteinExistence type="predicted"/>
<reference evidence="1" key="1">
    <citation type="submission" date="2007-08" db="EMBL/GenBank/DDBJ databases">
        <authorList>
            <person name="Frangeul L."/>
        </authorList>
    </citation>
    <scope>NUCLEOTIDE SEQUENCE</scope>
    <source>
        <strain evidence="1">PCC 7806</strain>
    </source>
</reference>
<evidence type="ECO:0000313" key="1">
    <source>
        <dbReference type="EMBL" id="CAO87683.1"/>
    </source>
</evidence>
<gene>
    <name evidence="1" type="ORF">IPF_7339</name>
</gene>
<sequence length="68" mass="7303">MAGAPISSSKFWAYSSSNSSQGINSAIIIQRLSADNFPSKGNSKFSGAIEDSFVFPYICSCRISARVF</sequence>
<name>A8YJR3_MICA7</name>
<organism evidence="1">
    <name type="scientific">Microcystis aeruginosa (strain PCC 7806)</name>
    <dbReference type="NCBI Taxonomy" id="267872"/>
    <lineage>
        <taxon>Bacteria</taxon>
        <taxon>Bacillati</taxon>
        <taxon>Cyanobacteriota</taxon>
        <taxon>Cyanophyceae</taxon>
        <taxon>Oscillatoriophycideae</taxon>
        <taxon>Chroococcales</taxon>
        <taxon>Microcystaceae</taxon>
        <taxon>Microcystis</taxon>
    </lineage>
</organism>
<dbReference type="AlphaFoldDB" id="A8YJR3"/>